<dbReference type="EMBL" id="HBUE01009017">
    <property type="protein sequence ID" value="CAG6447402.1"/>
    <property type="molecule type" value="Transcribed_RNA"/>
</dbReference>
<evidence type="ECO:0000313" key="1">
    <source>
        <dbReference type="EMBL" id="CAG6447398.1"/>
    </source>
</evidence>
<dbReference type="EMBL" id="HBUE01009016">
    <property type="protein sequence ID" value="CAG6447400.1"/>
    <property type="molecule type" value="Transcribed_RNA"/>
</dbReference>
<dbReference type="AlphaFoldDB" id="A0A8D7ZZE3"/>
<reference evidence="1" key="1">
    <citation type="submission" date="2021-05" db="EMBL/GenBank/DDBJ databases">
        <authorList>
            <person name="Alioto T."/>
            <person name="Alioto T."/>
            <person name="Gomez Garrido J."/>
        </authorList>
    </citation>
    <scope>NUCLEOTIDE SEQUENCE</scope>
</reference>
<proteinExistence type="predicted"/>
<name>A0A8D7ZZE3_CULPI</name>
<protein>
    <submittedName>
        <fullName evidence="1">(northern house mosquito) hypothetical protein</fullName>
    </submittedName>
</protein>
<dbReference type="EMBL" id="HBUE01009015">
    <property type="protein sequence ID" value="CAG6447398.1"/>
    <property type="molecule type" value="Transcribed_RNA"/>
</dbReference>
<sequence length="210" mass="22620">MWMGDWGVSLGWRRVRLTEVELRLLAPGGSGPVAALKVVEAWASSREYGDSGWSWRTEVWRWPRGLRLATGDTVTLSCTLTVSPSSGLAVIVELMGGIGGATRVGRGPLNASVLGRFGGGLVLLSKAGDDVVIVEAGCWLSALFTLPSRGTSAGDDDDDALLLLWNLLPQPLLVLSTLLSRLLLPLLPPLKLCSIDRSFRSLMRLFRLVL</sequence>
<accession>A0A8D7ZZE3</accession>
<organism evidence="1">
    <name type="scientific">Culex pipiens</name>
    <name type="common">House mosquito</name>
    <dbReference type="NCBI Taxonomy" id="7175"/>
    <lineage>
        <taxon>Eukaryota</taxon>
        <taxon>Metazoa</taxon>
        <taxon>Ecdysozoa</taxon>
        <taxon>Arthropoda</taxon>
        <taxon>Hexapoda</taxon>
        <taxon>Insecta</taxon>
        <taxon>Pterygota</taxon>
        <taxon>Neoptera</taxon>
        <taxon>Endopterygota</taxon>
        <taxon>Diptera</taxon>
        <taxon>Nematocera</taxon>
        <taxon>Culicoidea</taxon>
        <taxon>Culicidae</taxon>
        <taxon>Culicinae</taxon>
        <taxon>Culicini</taxon>
        <taxon>Culex</taxon>
        <taxon>Culex</taxon>
    </lineage>
</organism>